<feature type="transmembrane region" description="Helical" evidence="7">
    <location>
        <begin position="119"/>
        <end position="140"/>
    </location>
</feature>
<gene>
    <name evidence="9" type="ORF">QBC37DRAFT_156762</name>
</gene>
<feature type="transmembrane region" description="Helical" evidence="7">
    <location>
        <begin position="239"/>
        <end position="263"/>
    </location>
</feature>
<evidence type="ECO:0000313" key="10">
    <source>
        <dbReference type="Proteomes" id="UP001301769"/>
    </source>
</evidence>
<evidence type="ECO:0000256" key="1">
    <source>
        <dbReference type="ARBA" id="ARBA00004141"/>
    </source>
</evidence>
<feature type="transmembrane region" description="Helical" evidence="7">
    <location>
        <begin position="201"/>
        <end position="219"/>
    </location>
</feature>
<dbReference type="Proteomes" id="UP001301769">
    <property type="component" value="Unassembled WGS sequence"/>
</dbReference>
<dbReference type="GO" id="GO:0016020">
    <property type="term" value="C:membrane"/>
    <property type="evidence" value="ECO:0007669"/>
    <property type="project" value="UniProtKB-SubCell"/>
</dbReference>
<feature type="region of interest" description="Disordered" evidence="6">
    <location>
        <begin position="345"/>
        <end position="367"/>
    </location>
</feature>
<accession>A0AAN6Y971</accession>
<dbReference type="PANTHER" id="PTHR33048:SF42">
    <property type="entry name" value="INTEGRAL MEMBRANE PROTEIN"/>
    <property type="match status" value="1"/>
</dbReference>
<dbReference type="Pfam" id="PF20684">
    <property type="entry name" value="Fung_rhodopsin"/>
    <property type="match status" value="1"/>
</dbReference>
<reference evidence="9" key="1">
    <citation type="journal article" date="2023" name="Mol. Phylogenet. Evol.">
        <title>Genome-scale phylogeny and comparative genomics of the fungal order Sordariales.</title>
        <authorList>
            <person name="Hensen N."/>
            <person name="Bonometti L."/>
            <person name="Westerberg I."/>
            <person name="Brannstrom I.O."/>
            <person name="Guillou S."/>
            <person name="Cros-Aarteil S."/>
            <person name="Calhoun S."/>
            <person name="Haridas S."/>
            <person name="Kuo A."/>
            <person name="Mondo S."/>
            <person name="Pangilinan J."/>
            <person name="Riley R."/>
            <person name="LaButti K."/>
            <person name="Andreopoulos B."/>
            <person name="Lipzen A."/>
            <person name="Chen C."/>
            <person name="Yan M."/>
            <person name="Daum C."/>
            <person name="Ng V."/>
            <person name="Clum A."/>
            <person name="Steindorff A."/>
            <person name="Ohm R.A."/>
            <person name="Martin F."/>
            <person name="Silar P."/>
            <person name="Natvig D.O."/>
            <person name="Lalanne C."/>
            <person name="Gautier V."/>
            <person name="Ament-Velasquez S.L."/>
            <person name="Kruys A."/>
            <person name="Hutchinson M.I."/>
            <person name="Powell A.J."/>
            <person name="Barry K."/>
            <person name="Miller A.N."/>
            <person name="Grigoriev I.V."/>
            <person name="Debuchy R."/>
            <person name="Gladieux P."/>
            <person name="Hiltunen Thoren M."/>
            <person name="Johannesson H."/>
        </authorList>
    </citation>
    <scope>NUCLEOTIDE SEQUENCE</scope>
    <source>
        <strain evidence="9">PSN293</strain>
    </source>
</reference>
<evidence type="ECO:0000256" key="4">
    <source>
        <dbReference type="ARBA" id="ARBA00023136"/>
    </source>
</evidence>
<evidence type="ECO:0000259" key="8">
    <source>
        <dbReference type="Pfam" id="PF20684"/>
    </source>
</evidence>
<keyword evidence="2 7" id="KW-0812">Transmembrane</keyword>
<feature type="transmembrane region" description="Helical" evidence="7">
    <location>
        <begin position="80"/>
        <end position="98"/>
    </location>
</feature>
<feature type="transmembrane region" description="Helical" evidence="7">
    <location>
        <begin position="6"/>
        <end position="27"/>
    </location>
</feature>
<dbReference type="EMBL" id="MU858096">
    <property type="protein sequence ID" value="KAK4214260.1"/>
    <property type="molecule type" value="Genomic_DNA"/>
</dbReference>
<feature type="domain" description="Rhodopsin" evidence="8">
    <location>
        <begin position="27"/>
        <end position="263"/>
    </location>
</feature>
<reference evidence="9" key="2">
    <citation type="submission" date="2023-05" db="EMBL/GenBank/DDBJ databases">
        <authorList>
            <consortium name="Lawrence Berkeley National Laboratory"/>
            <person name="Steindorff A."/>
            <person name="Hensen N."/>
            <person name="Bonometti L."/>
            <person name="Westerberg I."/>
            <person name="Brannstrom I.O."/>
            <person name="Guillou S."/>
            <person name="Cros-Aarteil S."/>
            <person name="Calhoun S."/>
            <person name="Haridas S."/>
            <person name="Kuo A."/>
            <person name="Mondo S."/>
            <person name="Pangilinan J."/>
            <person name="Riley R."/>
            <person name="Labutti K."/>
            <person name="Andreopoulos B."/>
            <person name="Lipzen A."/>
            <person name="Chen C."/>
            <person name="Yanf M."/>
            <person name="Daum C."/>
            <person name="Ng V."/>
            <person name="Clum A."/>
            <person name="Ohm R."/>
            <person name="Martin F."/>
            <person name="Silar P."/>
            <person name="Natvig D."/>
            <person name="Lalanne C."/>
            <person name="Gautier V."/>
            <person name="Ament-Velasquez S.L."/>
            <person name="Kruys A."/>
            <person name="Hutchinson M.I."/>
            <person name="Powell A.J."/>
            <person name="Barry K."/>
            <person name="Miller A.N."/>
            <person name="Grigoriev I.V."/>
            <person name="Debuchy R."/>
            <person name="Gladieux P."/>
            <person name="Thoren M.H."/>
            <person name="Johannesson H."/>
        </authorList>
    </citation>
    <scope>NUCLEOTIDE SEQUENCE</scope>
    <source>
        <strain evidence="9">PSN293</strain>
    </source>
</reference>
<feature type="transmembrane region" description="Helical" evidence="7">
    <location>
        <begin position="48"/>
        <end position="68"/>
    </location>
</feature>
<dbReference type="PANTHER" id="PTHR33048">
    <property type="entry name" value="PTH11-LIKE INTEGRAL MEMBRANE PROTEIN (AFU_ORTHOLOGUE AFUA_5G11245)"/>
    <property type="match status" value="1"/>
</dbReference>
<protein>
    <recommendedName>
        <fullName evidence="8">Rhodopsin domain-containing protein</fullName>
    </recommendedName>
</protein>
<comment type="caution">
    <text evidence="9">The sequence shown here is derived from an EMBL/GenBank/DDBJ whole genome shotgun (WGS) entry which is preliminary data.</text>
</comment>
<sequence>MDHEDIGHSILIATWTLVGLSGLFLAVRLICKLRTKRHLWWDDHVLTISWLMLLTSIVLVTISITKGLGKHAYDVPPQNFPFLGLIGNFTGTFSILAATWSKTAFAITLLRLMPGRTRFLLWFIIATVNISMGLNAVFMWTRCSPVSKTWNPYAPGTCWEPHVYPTYGMFAAGYSAAMDFVLALLPWKVIWKLQMRRKEKIGVALAMSMGIFAGGTAIVKTLEIPVLASEDFTFVAAGLINWGAAESAVTIIAASIPVLRTLFMDFRSLSKRYYLPESNNQTQISRVATTTRRTIRNNTVVISGGPLTSHLTQTITNSSDEMPLKDPAGQILQRTEVTVAVELRDKEGGRDVSSASSIIGGGRPDKL</sequence>
<keyword evidence="4 7" id="KW-0472">Membrane</keyword>
<evidence type="ECO:0000313" key="9">
    <source>
        <dbReference type="EMBL" id="KAK4214260.1"/>
    </source>
</evidence>
<organism evidence="9 10">
    <name type="scientific">Rhypophila decipiens</name>
    <dbReference type="NCBI Taxonomy" id="261697"/>
    <lineage>
        <taxon>Eukaryota</taxon>
        <taxon>Fungi</taxon>
        <taxon>Dikarya</taxon>
        <taxon>Ascomycota</taxon>
        <taxon>Pezizomycotina</taxon>
        <taxon>Sordariomycetes</taxon>
        <taxon>Sordariomycetidae</taxon>
        <taxon>Sordariales</taxon>
        <taxon>Naviculisporaceae</taxon>
        <taxon>Rhypophila</taxon>
    </lineage>
</organism>
<evidence type="ECO:0000256" key="3">
    <source>
        <dbReference type="ARBA" id="ARBA00022989"/>
    </source>
</evidence>
<feature type="transmembrane region" description="Helical" evidence="7">
    <location>
        <begin position="169"/>
        <end position="189"/>
    </location>
</feature>
<keyword evidence="3 7" id="KW-1133">Transmembrane helix</keyword>
<dbReference type="InterPro" id="IPR052337">
    <property type="entry name" value="SAT4-like"/>
</dbReference>
<comment type="similarity">
    <text evidence="5">Belongs to the SAT4 family.</text>
</comment>
<dbReference type="AlphaFoldDB" id="A0AAN6Y971"/>
<evidence type="ECO:0000256" key="6">
    <source>
        <dbReference type="SAM" id="MobiDB-lite"/>
    </source>
</evidence>
<proteinExistence type="inferred from homology"/>
<evidence type="ECO:0000256" key="5">
    <source>
        <dbReference type="ARBA" id="ARBA00038359"/>
    </source>
</evidence>
<name>A0AAN6Y971_9PEZI</name>
<dbReference type="InterPro" id="IPR049326">
    <property type="entry name" value="Rhodopsin_dom_fungi"/>
</dbReference>
<comment type="subcellular location">
    <subcellularLocation>
        <location evidence="1">Membrane</location>
        <topology evidence="1">Multi-pass membrane protein</topology>
    </subcellularLocation>
</comment>
<evidence type="ECO:0000256" key="7">
    <source>
        <dbReference type="SAM" id="Phobius"/>
    </source>
</evidence>
<keyword evidence="10" id="KW-1185">Reference proteome</keyword>
<evidence type="ECO:0000256" key="2">
    <source>
        <dbReference type="ARBA" id="ARBA00022692"/>
    </source>
</evidence>